<keyword evidence="1" id="KW-1133">Transmembrane helix</keyword>
<keyword evidence="1" id="KW-0472">Membrane</keyword>
<reference evidence="2 3" key="1">
    <citation type="submission" date="2016-08" db="EMBL/GenBank/DDBJ databases">
        <authorList>
            <person name="Seilhamer J.J."/>
        </authorList>
    </citation>
    <scope>NUCLEOTIDE SEQUENCE [LARGE SCALE GENOMIC DNA]</scope>
    <source>
        <strain evidence="2 3">KH-18-2</strain>
    </source>
</reference>
<protein>
    <submittedName>
        <fullName evidence="2">Uncharacterized protein</fullName>
    </submittedName>
</protein>
<dbReference type="EMBL" id="MING01000025">
    <property type="protein sequence ID" value="POG11699.1"/>
    <property type="molecule type" value="Genomic_DNA"/>
</dbReference>
<comment type="caution">
    <text evidence="2">The sequence shown here is derived from an EMBL/GenBank/DDBJ whole genome shotgun (WGS) entry which is preliminary data.</text>
</comment>
<evidence type="ECO:0000313" key="2">
    <source>
        <dbReference type="EMBL" id="POG11699.1"/>
    </source>
</evidence>
<evidence type="ECO:0000256" key="1">
    <source>
        <dbReference type="SAM" id="Phobius"/>
    </source>
</evidence>
<sequence>MLHLRTHLRLGLFDLSFVAGRSPAEPDADLAAGYSSRGVVKVLTGAGGALASGTQAYLDATEAKSISEFFQKSAYTQPTNALAFGVGVLVGGLTGPAIVVIALSLGAGLAVQFVMSDDFSGMGTTLGNFLKGKD</sequence>
<reference evidence="2 3" key="2">
    <citation type="submission" date="2018-03" db="EMBL/GenBank/DDBJ databases">
        <title>Draft genome of Pseudomonas putida strain KH-18-2.</title>
        <authorList>
            <person name="Yoshizawa S."/>
            <person name="Khan N.H."/>
            <person name="Nishimura M."/>
            <person name="Chiura H.X."/>
            <person name="Ogura Y."/>
            <person name="Hayashi T."/>
            <person name="Kogure K."/>
        </authorList>
    </citation>
    <scope>NUCLEOTIDE SEQUENCE [LARGE SCALE GENOMIC DNA]</scope>
    <source>
        <strain evidence="2 3">KH-18-2</strain>
    </source>
</reference>
<dbReference type="AlphaFoldDB" id="A0A2S3X896"/>
<keyword evidence="1" id="KW-0812">Transmembrane</keyword>
<accession>A0A2S3X896</accession>
<dbReference type="Proteomes" id="UP000237378">
    <property type="component" value="Unassembled WGS sequence"/>
</dbReference>
<organism evidence="2 3">
    <name type="scientific">Pseudomonas putida</name>
    <name type="common">Arthrobacter siderocapsulatus</name>
    <dbReference type="NCBI Taxonomy" id="303"/>
    <lineage>
        <taxon>Bacteria</taxon>
        <taxon>Pseudomonadati</taxon>
        <taxon>Pseudomonadota</taxon>
        <taxon>Gammaproteobacteria</taxon>
        <taxon>Pseudomonadales</taxon>
        <taxon>Pseudomonadaceae</taxon>
        <taxon>Pseudomonas</taxon>
    </lineage>
</organism>
<proteinExistence type="predicted"/>
<name>A0A2S3X896_PSEPU</name>
<evidence type="ECO:0000313" key="3">
    <source>
        <dbReference type="Proteomes" id="UP000237378"/>
    </source>
</evidence>
<gene>
    <name evidence="2" type="ORF">BGP82_29365</name>
</gene>
<feature type="transmembrane region" description="Helical" evidence="1">
    <location>
        <begin position="81"/>
        <end position="114"/>
    </location>
</feature>